<feature type="region of interest" description="Disordered" evidence="1">
    <location>
        <begin position="331"/>
        <end position="370"/>
    </location>
</feature>
<feature type="compositionally biased region" description="Basic and acidic residues" evidence="1">
    <location>
        <begin position="355"/>
        <end position="370"/>
    </location>
</feature>
<keyword evidence="3" id="KW-1185">Reference proteome</keyword>
<evidence type="ECO:0008006" key="4">
    <source>
        <dbReference type="Google" id="ProtNLM"/>
    </source>
</evidence>
<sequence>MAAVSGFESLTRPTREDNVRFSALFPNLFENASEETRRTAAAALSRLKHVPDDIVELIVNQPVDIAAPFINHYENLSEATLARAIGRHGAGHARAAARRTDLSHVGLHVLWALKDKGVDQALKLRGLTVDSLFGTELDNPTFDALDALENMANVPPLARMDELNGTDAASEGLRDVLRQMATAEVRKTASAVRPAAHHMSDLKDAYWNYGPDVVREGLGVAAHLERMARFAANGNAEWFATALADAMGTGFALAERIMLDLSGRQLATAMLALGAHRDVIVTALETYFPHLKTATDGRSKAEHEIDALHKHECLARLGAWQRADAYTRHLEGADSEPTPNPADQWDDFDIPDASNDDRHEPAPLDHRRRA</sequence>
<name>A0A4R5PQ72_9HYPH</name>
<comment type="caution">
    <text evidence="2">The sequence shown here is derived from an EMBL/GenBank/DDBJ whole genome shotgun (WGS) entry which is preliminary data.</text>
</comment>
<organism evidence="2 3">
    <name type="scientific">Pseudohoeflea suaedae</name>
    <dbReference type="NCBI Taxonomy" id="877384"/>
    <lineage>
        <taxon>Bacteria</taxon>
        <taxon>Pseudomonadati</taxon>
        <taxon>Pseudomonadota</taxon>
        <taxon>Alphaproteobacteria</taxon>
        <taxon>Hyphomicrobiales</taxon>
        <taxon>Rhizobiaceae</taxon>
        <taxon>Pseudohoeflea</taxon>
    </lineage>
</organism>
<reference evidence="2 3" key="1">
    <citation type="journal article" date="2013" name="Int. J. Syst. Evol. Microbiol.">
        <title>Hoeflea suaedae sp. nov., an endophytic bacterium isolated from the root of the halophyte Suaeda maritima.</title>
        <authorList>
            <person name="Chung E.J."/>
            <person name="Park J.A."/>
            <person name="Pramanik P."/>
            <person name="Bibi F."/>
            <person name="Jeon C.O."/>
            <person name="Chung Y.R."/>
        </authorList>
    </citation>
    <scope>NUCLEOTIDE SEQUENCE [LARGE SCALE GENOMIC DNA]</scope>
    <source>
        <strain evidence="2 3">YC6898</strain>
    </source>
</reference>
<dbReference type="AlphaFoldDB" id="A0A4R5PQ72"/>
<evidence type="ECO:0000313" key="2">
    <source>
        <dbReference type="EMBL" id="TDH38831.1"/>
    </source>
</evidence>
<dbReference type="RefSeq" id="WP_133283665.1">
    <property type="nucleotide sequence ID" value="NZ_SMSI01000001.1"/>
</dbReference>
<protein>
    <recommendedName>
        <fullName evidence="4">DUF2336 domain-containing protein</fullName>
    </recommendedName>
</protein>
<gene>
    <name evidence="2" type="ORF">E2A64_06985</name>
</gene>
<dbReference type="EMBL" id="SMSI01000001">
    <property type="protein sequence ID" value="TDH38831.1"/>
    <property type="molecule type" value="Genomic_DNA"/>
</dbReference>
<dbReference type="OrthoDB" id="8437049at2"/>
<dbReference type="Proteomes" id="UP000295131">
    <property type="component" value="Unassembled WGS sequence"/>
</dbReference>
<proteinExistence type="predicted"/>
<accession>A0A4R5PQ72</accession>
<evidence type="ECO:0000313" key="3">
    <source>
        <dbReference type="Proteomes" id="UP000295131"/>
    </source>
</evidence>
<evidence type="ECO:0000256" key="1">
    <source>
        <dbReference type="SAM" id="MobiDB-lite"/>
    </source>
</evidence>